<dbReference type="CDD" id="cd02012">
    <property type="entry name" value="TPP_TK"/>
    <property type="match status" value="1"/>
</dbReference>
<evidence type="ECO:0000256" key="15">
    <source>
        <dbReference type="ARBA" id="ARBA00023052"/>
    </source>
</evidence>
<dbReference type="Proteomes" id="UP000274756">
    <property type="component" value="Unassembled WGS sequence"/>
</dbReference>
<dbReference type="InterPro" id="IPR049557">
    <property type="entry name" value="Transketolase_CS"/>
</dbReference>
<comment type="cofactor">
    <cofactor evidence="5">
        <name>thiamine diphosphate</name>
        <dbReference type="ChEBI" id="CHEBI:58937"/>
    </cofactor>
</comment>
<comment type="subcellular location">
    <subcellularLocation>
        <location evidence="6">Mitochondrion</location>
    </subcellularLocation>
</comment>
<dbReference type="InterPro" id="IPR029061">
    <property type="entry name" value="THDP-binding"/>
</dbReference>
<keyword evidence="11" id="KW-0808">Transferase</keyword>
<evidence type="ECO:0000256" key="4">
    <source>
        <dbReference type="ARBA" id="ARBA00001946"/>
    </source>
</evidence>
<evidence type="ECO:0000256" key="14">
    <source>
        <dbReference type="ARBA" id="ARBA00022842"/>
    </source>
</evidence>
<dbReference type="PROSITE" id="PS00802">
    <property type="entry name" value="TRANSKETOLASE_2"/>
    <property type="match status" value="1"/>
</dbReference>
<organism evidence="19 21">
    <name type="scientific">Dracunculus medinensis</name>
    <name type="common">Guinea worm</name>
    <dbReference type="NCBI Taxonomy" id="318479"/>
    <lineage>
        <taxon>Eukaryota</taxon>
        <taxon>Metazoa</taxon>
        <taxon>Ecdysozoa</taxon>
        <taxon>Nematoda</taxon>
        <taxon>Chromadorea</taxon>
        <taxon>Rhabditida</taxon>
        <taxon>Spirurina</taxon>
        <taxon>Dracunculoidea</taxon>
        <taxon>Dracunculidae</taxon>
        <taxon>Dracunculus</taxon>
    </lineage>
</organism>
<keyword evidence="15" id="KW-0786">Thiamine pyrophosphate</keyword>
<evidence type="ECO:0000256" key="9">
    <source>
        <dbReference type="ARBA" id="ARBA00013152"/>
    </source>
</evidence>
<dbReference type="InterPro" id="IPR033248">
    <property type="entry name" value="Transketolase_C"/>
</dbReference>
<dbReference type="PROSITE" id="PS00801">
    <property type="entry name" value="TRANSKETOLASE_1"/>
    <property type="match status" value="1"/>
</dbReference>
<dbReference type="Pfam" id="PF02780">
    <property type="entry name" value="Transketolase_C"/>
    <property type="match status" value="1"/>
</dbReference>
<evidence type="ECO:0000313" key="20">
    <source>
        <dbReference type="Proteomes" id="UP000274756"/>
    </source>
</evidence>
<dbReference type="EMBL" id="UYYG01001169">
    <property type="protein sequence ID" value="VDN58523.1"/>
    <property type="molecule type" value="Genomic_DNA"/>
</dbReference>
<dbReference type="InterPro" id="IPR005475">
    <property type="entry name" value="Transketolase-like_Pyr-bd"/>
</dbReference>
<reference evidence="21" key="1">
    <citation type="submission" date="2016-04" db="UniProtKB">
        <authorList>
            <consortium name="WormBaseParasite"/>
        </authorList>
    </citation>
    <scope>IDENTIFICATION</scope>
</reference>
<comment type="cofactor">
    <cofactor evidence="1">
        <name>Ca(2+)</name>
        <dbReference type="ChEBI" id="CHEBI:29108"/>
    </cofactor>
</comment>
<reference evidence="18 20" key="2">
    <citation type="submission" date="2018-11" db="EMBL/GenBank/DDBJ databases">
        <authorList>
            <consortium name="Pathogen Informatics"/>
        </authorList>
    </citation>
    <scope>NUCLEOTIDE SEQUENCE [LARGE SCALE GENOMIC DNA]</scope>
</reference>
<evidence type="ECO:0000256" key="10">
    <source>
        <dbReference type="ARBA" id="ARBA00016662"/>
    </source>
</evidence>
<dbReference type="EC" id="2.2.1.1" evidence="9"/>
<feature type="domain" description="Transketolase-like pyrimidine-binding" evidence="17">
    <location>
        <begin position="314"/>
        <end position="478"/>
    </location>
</feature>
<dbReference type="WBParaSite" id="DME_0000461301-mRNA-1">
    <property type="protein sequence ID" value="DME_0000461301-mRNA-1"/>
    <property type="gene ID" value="DME_0000461301"/>
</dbReference>
<evidence type="ECO:0000256" key="3">
    <source>
        <dbReference type="ARBA" id="ARBA00001941"/>
    </source>
</evidence>
<evidence type="ECO:0000256" key="13">
    <source>
        <dbReference type="ARBA" id="ARBA00022837"/>
    </source>
</evidence>
<evidence type="ECO:0000256" key="2">
    <source>
        <dbReference type="ARBA" id="ARBA00001936"/>
    </source>
</evidence>
<protein>
    <recommendedName>
        <fullName evidence="10">Transketolase</fullName>
        <ecNumber evidence="9">2.2.1.1</ecNumber>
    </recommendedName>
</protein>
<keyword evidence="16" id="KW-0496">Mitochondrion</keyword>
<keyword evidence="13" id="KW-0106">Calcium</keyword>
<evidence type="ECO:0000256" key="11">
    <source>
        <dbReference type="ARBA" id="ARBA00022679"/>
    </source>
</evidence>
<comment type="cofactor">
    <cofactor evidence="2">
        <name>Mn(2+)</name>
        <dbReference type="ChEBI" id="CHEBI:29035"/>
    </cofactor>
</comment>
<dbReference type="GO" id="GO:0046872">
    <property type="term" value="F:metal ion binding"/>
    <property type="evidence" value="ECO:0007669"/>
    <property type="project" value="UniProtKB-KW"/>
</dbReference>
<dbReference type="SUPFAM" id="SSF52922">
    <property type="entry name" value="TK C-terminal domain-like"/>
    <property type="match status" value="1"/>
</dbReference>
<dbReference type="FunFam" id="3.40.50.970:FF:000129">
    <property type="entry name" value="Transketolase"/>
    <property type="match status" value="1"/>
</dbReference>
<dbReference type="PANTHER" id="PTHR43195:SF1">
    <property type="entry name" value="FI06132P-RELATED"/>
    <property type="match status" value="1"/>
</dbReference>
<dbReference type="CDD" id="cd07033">
    <property type="entry name" value="TPP_PYR_DXS_TK_like"/>
    <property type="match status" value="1"/>
</dbReference>
<proteinExistence type="inferred from homology"/>
<keyword evidence="20" id="KW-1185">Reference proteome</keyword>
<comment type="similarity">
    <text evidence="7">Belongs to the transketolase family.</text>
</comment>
<comment type="subunit">
    <text evidence="8">Homodimer.</text>
</comment>
<dbReference type="OrthoDB" id="10267175at2759"/>
<dbReference type="Gene3D" id="3.40.50.970">
    <property type="match status" value="2"/>
</dbReference>
<comment type="cofactor">
    <cofactor evidence="4">
        <name>Mg(2+)</name>
        <dbReference type="ChEBI" id="CHEBI:18420"/>
    </cofactor>
</comment>
<dbReference type="InterPro" id="IPR005474">
    <property type="entry name" value="Transketolase_N"/>
</dbReference>
<dbReference type="NCBIfam" id="NF004559">
    <property type="entry name" value="PRK05899.2-5"/>
    <property type="match status" value="1"/>
</dbReference>
<evidence type="ECO:0000256" key="8">
    <source>
        <dbReference type="ARBA" id="ARBA00011738"/>
    </source>
</evidence>
<evidence type="ECO:0000313" key="19">
    <source>
        <dbReference type="Proteomes" id="UP000038040"/>
    </source>
</evidence>
<dbReference type="InterPro" id="IPR009014">
    <property type="entry name" value="Transketo_C/PFOR_II"/>
</dbReference>
<keyword evidence="14" id="KW-0460">Magnesium</keyword>
<dbReference type="Pfam" id="PF02779">
    <property type="entry name" value="Transket_pyr"/>
    <property type="match status" value="1"/>
</dbReference>
<dbReference type="InterPro" id="IPR020826">
    <property type="entry name" value="Transketolase_BS"/>
</dbReference>
<keyword evidence="12" id="KW-0479">Metal-binding</keyword>
<dbReference type="GO" id="GO:0030976">
    <property type="term" value="F:thiamine pyrophosphate binding"/>
    <property type="evidence" value="ECO:0007669"/>
    <property type="project" value="TreeGrafter"/>
</dbReference>
<evidence type="ECO:0000313" key="18">
    <source>
        <dbReference type="EMBL" id="VDN58523.1"/>
    </source>
</evidence>
<dbReference type="STRING" id="318479.A0A158Q4D3"/>
<dbReference type="AlphaFoldDB" id="A0A158Q4D3"/>
<dbReference type="PANTHER" id="PTHR43195">
    <property type="entry name" value="TRANSKETOLASE"/>
    <property type="match status" value="1"/>
</dbReference>
<dbReference type="GO" id="GO:0004802">
    <property type="term" value="F:transketolase activity"/>
    <property type="evidence" value="ECO:0007669"/>
    <property type="project" value="UniProtKB-EC"/>
</dbReference>
<dbReference type="Pfam" id="PF00456">
    <property type="entry name" value="Transketolase_N"/>
    <property type="match status" value="1"/>
</dbReference>
<dbReference type="GO" id="GO:0005739">
    <property type="term" value="C:mitochondrion"/>
    <property type="evidence" value="ECO:0007669"/>
    <property type="project" value="UniProtKB-SubCell"/>
</dbReference>
<evidence type="ECO:0000256" key="1">
    <source>
        <dbReference type="ARBA" id="ARBA00001913"/>
    </source>
</evidence>
<evidence type="ECO:0000256" key="6">
    <source>
        <dbReference type="ARBA" id="ARBA00004173"/>
    </source>
</evidence>
<dbReference type="Proteomes" id="UP000038040">
    <property type="component" value="Unplaced"/>
</dbReference>
<accession>A0A158Q4D3</accession>
<dbReference type="GO" id="GO:0019682">
    <property type="term" value="P:glyceraldehyde-3-phosphate metabolic process"/>
    <property type="evidence" value="ECO:0007669"/>
    <property type="project" value="UniProtKB-ARBA"/>
</dbReference>
<evidence type="ECO:0000256" key="7">
    <source>
        <dbReference type="ARBA" id="ARBA00007131"/>
    </source>
</evidence>
<evidence type="ECO:0000313" key="21">
    <source>
        <dbReference type="WBParaSite" id="DME_0000461301-mRNA-1"/>
    </source>
</evidence>
<evidence type="ECO:0000256" key="5">
    <source>
        <dbReference type="ARBA" id="ARBA00001964"/>
    </source>
</evidence>
<dbReference type="InterPro" id="IPR051424">
    <property type="entry name" value="Transketolase-like"/>
</dbReference>
<gene>
    <name evidence="18" type="ORF">DME_LOCUS8496</name>
</gene>
<evidence type="ECO:0000256" key="16">
    <source>
        <dbReference type="ARBA" id="ARBA00023128"/>
    </source>
</evidence>
<evidence type="ECO:0000256" key="12">
    <source>
        <dbReference type="ARBA" id="ARBA00022723"/>
    </source>
</evidence>
<name>A0A158Q4D3_DRAME</name>
<dbReference type="SMART" id="SM00861">
    <property type="entry name" value="Transket_pyr"/>
    <property type="match status" value="1"/>
</dbReference>
<comment type="cofactor">
    <cofactor evidence="3">
        <name>Co(2+)</name>
        <dbReference type="ChEBI" id="CHEBI:48828"/>
    </cofactor>
</comment>
<dbReference type="Gene3D" id="3.40.50.920">
    <property type="match status" value="1"/>
</dbReference>
<dbReference type="SUPFAM" id="SSF52518">
    <property type="entry name" value="Thiamin diphosphate-binding fold (THDP-binding)"/>
    <property type="match status" value="2"/>
</dbReference>
<sequence length="619" mass="67486">MEYNKEHIQALYDAANRMRISAIQMTCASKSGHPTSSCSAAEIVATLFFDEMRYLKDEPKHPSSDRFVLSKGHACPILYAAWEEAGHLTHEQVMSLRQLGSDLEGHPTPRLNFIDVATGSLGQGLSNAAGMAYVGKYLDKASYRVYCLIGDGESAEGSIWEAIAFASHYNLDNLLGIVDLNRLGQTQETLFGHDVEKCAKRFEAFGCNTIIVDGNKVEELLRAYRCAREMKGKPTFIIAKTFKGKGIVNIENENNWHGKPVPLDTIASIEAQIVNKNGRGKLSIKKPIDDAPSVDLNIGNIKIAPPAYKISDKVATRMAYGIALAKLGDVCPRVIALDADTKNSTFSEKMLDKHPEQFIECFIAEQNMVSVAVGVACRNRAIPFTSTFAVFFSRAVDQIRMAAISFSNLKCVGSHAGVSIGEDGPSQMGLEDLALFRAIVTSTIFYPSDAVATERATELAANIYGIVFIRTSRPATPIIYENDEIFEIGKAKVIRQSDKDQFLLIGAGVTLFECLNAADELATDGINVAVIDPFTIKPLDRDTIKKHAKRVGGRVITVEDHYPAGGIGEAVSALFGEENGVRVKMLCVTGVPRSGPPDMLLDLYGISAKAIIKAVRYFN</sequence>
<evidence type="ECO:0000259" key="17">
    <source>
        <dbReference type="SMART" id="SM00861"/>
    </source>
</evidence>